<keyword evidence="1" id="KW-0472">Membrane</keyword>
<keyword evidence="4" id="KW-1185">Reference proteome</keyword>
<dbReference type="RefSeq" id="WP_139295177.1">
    <property type="nucleotide sequence ID" value="NZ_LN889815.1"/>
</dbReference>
<organism evidence="3 4">
    <name type="scientific">Planktothrix tepida PCC 9214</name>
    <dbReference type="NCBI Taxonomy" id="671072"/>
    <lineage>
        <taxon>Bacteria</taxon>
        <taxon>Bacillati</taxon>
        <taxon>Cyanobacteriota</taxon>
        <taxon>Cyanophyceae</taxon>
        <taxon>Oscillatoriophycideae</taxon>
        <taxon>Oscillatoriales</taxon>
        <taxon>Microcoleaceae</taxon>
        <taxon>Planktothrix</taxon>
    </lineage>
</organism>
<protein>
    <submittedName>
        <fullName evidence="3">Type A von Willebrand factor</fullName>
    </submittedName>
</protein>
<sequence length="429" mass="47926">MKKSIDLSTTIGFWIRRLSVSILLAGYFSSPSLAQVKTVEIIDNPLVNEDRVTVRIKVKDANDKPEVFLQDTNFQLTVDNKPLEFRSKDWKSPEDTIPPPAWIIVLLDYSGSMNQQDSRGTTRLDGAINAVREFTNALAERCPKNQVCPKPQVSIVPFGDPGSACEKGYPVREKNLDKFFPAGDYKLSNYLDLLASETPCASTNIYEPLSRAIRFLANDADPRFTIPEDPNQPQPRLSVILLSDGYHNKANEEQDFENLRALLKRNEQIIVHTLGYGLTPEQLGQKYGLGRAATRRDIGKGDKKVPEEEFVDQARLAEIAQITGGVSEFSADAQTVAEKLKLFLNALLGEYQITYSEPNAERGSKHDVKVTVQSVESEPKGYTITAFGRSLPLPTRLIMLLVIFIVLIGGGVVPFWLWAEHLKREAFEG</sequence>
<feature type="transmembrane region" description="Helical" evidence="1">
    <location>
        <begin position="397"/>
        <end position="419"/>
    </location>
</feature>
<reference evidence="4" key="1">
    <citation type="submission" date="2015-10" db="EMBL/GenBank/DDBJ databases">
        <authorList>
            <person name="Regsiter A."/>
            <person name="william w."/>
        </authorList>
    </citation>
    <scope>NUCLEOTIDE SEQUENCE [LARGE SCALE GENOMIC DNA]</scope>
</reference>
<dbReference type="STRING" id="671072.PL9214670080"/>
<dbReference type="SMART" id="SM00327">
    <property type="entry name" value="VWA"/>
    <property type="match status" value="1"/>
</dbReference>
<evidence type="ECO:0000313" key="4">
    <source>
        <dbReference type="Proteomes" id="UP000184315"/>
    </source>
</evidence>
<dbReference type="InterPro" id="IPR002035">
    <property type="entry name" value="VWF_A"/>
</dbReference>
<accession>A0A1J1LTB6</accession>
<dbReference type="CDD" id="cd00198">
    <property type="entry name" value="vWFA"/>
    <property type="match status" value="1"/>
</dbReference>
<keyword evidence="1" id="KW-0812">Transmembrane</keyword>
<dbReference type="AlphaFoldDB" id="A0A1J1LTB6"/>
<dbReference type="OrthoDB" id="418472at2"/>
<evidence type="ECO:0000313" key="3">
    <source>
        <dbReference type="EMBL" id="CUR35454.1"/>
    </source>
</evidence>
<proteinExistence type="predicted"/>
<dbReference type="Proteomes" id="UP000184315">
    <property type="component" value="Unassembled WGS sequence"/>
</dbReference>
<dbReference type="SUPFAM" id="SSF53300">
    <property type="entry name" value="vWA-like"/>
    <property type="match status" value="1"/>
</dbReference>
<dbReference type="Gene3D" id="3.40.50.410">
    <property type="entry name" value="von Willebrand factor, type A domain"/>
    <property type="match status" value="1"/>
</dbReference>
<dbReference type="PROSITE" id="PS50234">
    <property type="entry name" value="VWFA"/>
    <property type="match status" value="1"/>
</dbReference>
<dbReference type="EMBL" id="CZDF01000174">
    <property type="protein sequence ID" value="CUR35454.1"/>
    <property type="molecule type" value="Genomic_DNA"/>
</dbReference>
<evidence type="ECO:0000259" key="2">
    <source>
        <dbReference type="PROSITE" id="PS50234"/>
    </source>
</evidence>
<gene>
    <name evidence="3" type="ORF">PL9214670080</name>
</gene>
<dbReference type="InterPro" id="IPR036465">
    <property type="entry name" value="vWFA_dom_sf"/>
</dbReference>
<evidence type="ECO:0000256" key="1">
    <source>
        <dbReference type="SAM" id="Phobius"/>
    </source>
</evidence>
<feature type="domain" description="VWFA" evidence="2">
    <location>
        <begin position="102"/>
        <end position="277"/>
    </location>
</feature>
<keyword evidence="1" id="KW-1133">Transmembrane helix</keyword>
<name>A0A1J1LTB6_9CYAN</name>